<evidence type="ECO:0000313" key="2">
    <source>
        <dbReference type="EnsemblPlants" id="AES63343"/>
    </source>
</evidence>
<protein>
    <submittedName>
        <fullName evidence="1 2">Uncharacterized protein</fullName>
    </submittedName>
</protein>
<reference evidence="1 3" key="2">
    <citation type="journal article" date="2014" name="BMC Genomics">
        <title>An improved genome release (version Mt4.0) for the model legume Medicago truncatula.</title>
        <authorList>
            <person name="Tang H."/>
            <person name="Krishnakumar V."/>
            <person name="Bidwell S."/>
            <person name="Rosen B."/>
            <person name="Chan A."/>
            <person name="Zhou S."/>
            <person name="Gentzbittel L."/>
            <person name="Childs K.L."/>
            <person name="Yandell M."/>
            <person name="Gundlach H."/>
            <person name="Mayer K.F."/>
            <person name="Schwartz D.C."/>
            <person name="Town C.D."/>
        </authorList>
    </citation>
    <scope>GENOME REANNOTATION</scope>
    <source>
        <strain evidence="2 3">cv. Jemalong A17</strain>
    </source>
</reference>
<reference evidence="1 3" key="1">
    <citation type="journal article" date="2011" name="Nature">
        <title>The Medicago genome provides insight into the evolution of rhizobial symbioses.</title>
        <authorList>
            <person name="Young N.D."/>
            <person name="Debelle F."/>
            <person name="Oldroyd G.E."/>
            <person name="Geurts R."/>
            <person name="Cannon S.B."/>
            <person name="Udvardi M.K."/>
            <person name="Benedito V.A."/>
            <person name="Mayer K.F."/>
            <person name="Gouzy J."/>
            <person name="Schoof H."/>
            <person name="Van de Peer Y."/>
            <person name="Proost S."/>
            <person name="Cook D.R."/>
            <person name="Meyers B.C."/>
            <person name="Spannagl M."/>
            <person name="Cheung F."/>
            <person name="De Mita S."/>
            <person name="Krishnakumar V."/>
            <person name="Gundlach H."/>
            <person name="Zhou S."/>
            <person name="Mudge J."/>
            <person name="Bharti A.K."/>
            <person name="Murray J.D."/>
            <person name="Naoumkina M.A."/>
            <person name="Rosen B."/>
            <person name="Silverstein K.A."/>
            <person name="Tang H."/>
            <person name="Rombauts S."/>
            <person name="Zhao P.X."/>
            <person name="Zhou P."/>
            <person name="Barbe V."/>
            <person name="Bardou P."/>
            <person name="Bechner M."/>
            <person name="Bellec A."/>
            <person name="Berger A."/>
            <person name="Berges H."/>
            <person name="Bidwell S."/>
            <person name="Bisseling T."/>
            <person name="Choisne N."/>
            <person name="Couloux A."/>
            <person name="Denny R."/>
            <person name="Deshpande S."/>
            <person name="Dai X."/>
            <person name="Doyle J.J."/>
            <person name="Dudez A.M."/>
            <person name="Farmer A.D."/>
            <person name="Fouteau S."/>
            <person name="Franken C."/>
            <person name="Gibelin C."/>
            <person name="Gish J."/>
            <person name="Goldstein S."/>
            <person name="Gonzalez A.J."/>
            <person name="Green P.J."/>
            <person name="Hallab A."/>
            <person name="Hartog M."/>
            <person name="Hua A."/>
            <person name="Humphray S.J."/>
            <person name="Jeong D.H."/>
            <person name="Jing Y."/>
            <person name="Jocker A."/>
            <person name="Kenton S.M."/>
            <person name="Kim D.J."/>
            <person name="Klee K."/>
            <person name="Lai H."/>
            <person name="Lang C."/>
            <person name="Lin S."/>
            <person name="Macmil S.L."/>
            <person name="Magdelenat G."/>
            <person name="Matthews L."/>
            <person name="McCorrison J."/>
            <person name="Monaghan E.L."/>
            <person name="Mun J.H."/>
            <person name="Najar F.Z."/>
            <person name="Nicholson C."/>
            <person name="Noirot C."/>
            <person name="O'Bleness M."/>
            <person name="Paule C.R."/>
            <person name="Poulain J."/>
            <person name="Prion F."/>
            <person name="Qin B."/>
            <person name="Qu C."/>
            <person name="Retzel E.F."/>
            <person name="Riddle C."/>
            <person name="Sallet E."/>
            <person name="Samain S."/>
            <person name="Samson N."/>
            <person name="Sanders I."/>
            <person name="Saurat O."/>
            <person name="Scarpelli C."/>
            <person name="Schiex T."/>
            <person name="Segurens B."/>
            <person name="Severin A.J."/>
            <person name="Sherrier D.J."/>
            <person name="Shi R."/>
            <person name="Sims S."/>
            <person name="Singer S.R."/>
            <person name="Sinharoy S."/>
            <person name="Sterck L."/>
            <person name="Viollet A."/>
            <person name="Wang B.B."/>
            <person name="Wang K."/>
            <person name="Wang M."/>
            <person name="Wang X."/>
            <person name="Warfsmann J."/>
            <person name="Weissenbach J."/>
            <person name="White D.D."/>
            <person name="White J.D."/>
            <person name="Wiley G.B."/>
            <person name="Wincker P."/>
            <person name="Xing Y."/>
            <person name="Yang L."/>
            <person name="Yao Z."/>
            <person name="Ying F."/>
            <person name="Zhai J."/>
            <person name="Zhou L."/>
            <person name="Zuber A."/>
            <person name="Denarie J."/>
            <person name="Dixon R.A."/>
            <person name="May G.D."/>
            <person name="Schwartz D.C."/>
            <person name="Rogers J."/>
            <person name="Quetier F."/>
            <person name="Town C.D."/>
            <person name="Roe B.A."/>
        </authorList>
    </citation>
    <scope>NUCLEOTIDE SEQUENCE [LARGE SCALE GENOMIC DNA]</scope>
    <source>
        <strain evidence="1">A17</strain>
        <strain evidence="2 3">cv. Jemalong A17</strain>
    </source>
</reference>
<evidence type="ECO:0000313" key="3">
    <source>
        <dbReference type="Proteomes" id="UP000002051"/>
    </source>
</evidence>
<accession>G7IK05</accession>
<dbReference type="EnsemblPlants" id="AES63343">
    <property type="protein sequence ID" value="AES63343"/>
    <property type="gene ID" value="MTR_2g007720"/>
</dbReference>
<dbReference type="EMBL" id="CM001218">
    <property type="protein sequence ID" value="AES63343.1"/>
    <property type="molecule type" value="Genomic_DNA"/>
</dbReference>
<keyword evidence="3" id="KW-1185">Reference proteome</keyword>
<name>G7IK05_MEDTR</name>
<gene>
    <name evidence="1" type="ordered locus">MTR_2g007720</name>
</gene>
<sequence length="73" mass="8941">MHEEKRLALKKYLQEQVELEKELENEPTQLMNKYLFTIDLKCSINIIYIYMHKRNTKTPSNPNNVHELHEWKL</sequence>
<reference evidence="2" key="3">
    <citation type="submission" date="2015-04" db="UniProtKB">
        <authorList>
            <consortium name="EnsemblPlants"/>
        </authorList>
    </citation>
    <scope>IDENTIFICATION</scope>
    <source>
        <strain evidence="2">cv. Jemalong A17</strain>
    </source>
</reference>
<dbReference type="PaxDb" id="3880-AES63343"/>
<organism evidence="1 3">
    <name type="scientific">Medicago truncatula</name>
    <name type="common">Barrel medic</name>
    <name type="synonym">Medicago tribuloides</name>
    <dbReference type="NCBI Taxonomy" id="3880"/>
    <lineage>
        <taxon>Eukaryota</taxon>
        <taxon>Viridiplantae</taxon>
        <taxon>Streptophyta</taxon>
        <taxon>Embryophyta</taxon>
        <taxon>Tracheophyta</taxon>
        <taxon>Spermatophyta</taxon>
        <taxon>Magnoliopsida</taxon>
        <taxon>eudicotyledons</taxon>
        <taxon>Gunneridae</taxon>
        <taxon>Pentapetalae</taxon>
        <taxon>rosids</taxon>
        <taxon>fabids</taxon>
        <taxon>Fabales</taxon>
        <taxon>Fabaceae</taxon>
        <taxon>Papilionoideae</taxon>
        <taxon>50 kb inversion clade</taxon>
        <taxon>NPAAA clade</taxon>
        <taxon>Hologalegina</taxon>
        <taxon>IRL clade</taxon>
        <taxon>Trifolieae</taxon>
        <taxon>Medicago</taxon>
    </lineage>
</organism>
<dbReference type="Proteomes" id="UP000002051">
    <property type="component" value="Chromosome 2"/>
</dbReference>
<evidence type="ECO:0000313" key="1">
    <source>
        <dbReference type="EMBL" id="AES63343.1"/>
    </source>
</evidence>
<proteinExistence type="predicted"/>
<dbReference type="HOGENOM" id="CLU_2708497_0_0_1"/>
<dbReference type="AlphaFoldDB" id="G7IK05"/>